<dbReference type="EMBL" id="WNKX01000031">
    <property type="protein sequence ID" value="MTW14008.1"/>
    <property type="molecule type" value="Genomic_DNA"/>
</dbReference>
<evidence type="ECO:0000313" key="2">
    <source>
        <dbReference type="EMBL" id="MTW14008.1"/>
    </source>
</evidence>
<keyword evidence="1" id="KW-0472">Membrane</keyword>
<keyword evidence="3" id="KW-1185">Reference proteome</keyword>
<accession>A0A6L6QNK6</accession>
<organism evidence="2 3">
    <name type="scientific">Massilia eburnea</name>
    <dbReference type="NCBI Taxonomy" id="1776165"/>
    <lineage>
        <taxon>Bacteria</taxon>
        <taxon>Pseudomonadati</taxon>
        <taxon>Pseudomonadota</taxon>
        <taxon>Betaproteobacteria</taxon>
        <taxon>Burkholderiales</taxon>
        <taxon>Oxalobacteraceae</taxon>
        <taxon>Telluria group</taxon>
        <taxon>Massilia</taxon>
    </lineage>
</organism>
<feature type="transmembrane region" description="Helical" evidence="1">
    <location>
        <begin position="34"/>
        <end position="53"/>
    </location>
</feature>
<keyword evidence="1" id="KW-0812">Transmembrane</keyword>
<evidence type="ECO:0000313" key="3">
    <source>
        <dbReference type="Proteomes" id="UP000472320"/>
    </source>
</evidence>
<dbReference type="Proteomes" id="UP000472320">
    <property type="component" value="Unassembled WGS sequence"/>
</dbReference>
<sequence>MGIAFWIKRFLVVLMGAFAIICAAQLLKGHGLEYSATQAAIWGVISAAIFTAVRYRQASRKQHCALCRDTPEMREEL</sequence>
<comment type="caution">
    <text evidence="2">The sequence shown here is derived from an EMBL/GenBank/DDBJ whole genome shotgun (WGS) entry which is preliminary data.</text>
</comment>
<reference evidence="2 3" key="1">
    <citation type="submission" date="2019-11" db="EMBL/GenBank/DDBJ databases">
        <title>Type strains purchased from KCTC, JCM and DSMZ.</title>
        <authorList>
            <person name="Lu H."/>
        </authorList>
    </citation>
    <scope>NUCLEOTIDE SEQUENCE [LARGE SCALE GENOMIC DNA]</scope>
    <source>
        <strain evidence="2 3">JCM 31587</strain>
    </source>
</reference>
<evidence type="ECO:0000256" key="1">
    <source>
        <dbReference type="SAM" id="Phobius"/>
    </source>
</evidence>
<dbReference type="RefSeq" id="WP_155456914.1">
    <property type="nucleotide sequence ID" value="NZ_WNKX01000031.1"/>
</dbReference>
<dbReference type="AlphaFoldDB" id="A0A6L6QNK6"/>
<keyword evidence="1" id="KW-1133">Transmembrane helix</keyword>
<dbReference type="OrthoDB" id="8778884at2"/>
<protein>
    <submittedName>
        <fullName evidence="2">Uncharacterized protein</fullName>
    </submittedName>
</protein>
<gene>
    <name evidence="2" type="ORF">GM658_25675</name>
</gene>
<name>A0A6L6QNK6_9BURK</name>
<proteinExistence type="predicted"/>